<accession>A0AAV3ZEH4</accession>
<keyword evidence="2" id="KW-1185">Reference proteome</keyword>
<protein>
    <submittedName>
        <fullName evidence="1">Uncharacterized protein</fullName>
    </submittedName>
</protein>
<reference evidence="1 2" key="1">
    <citation type="journal article" date="2021" name="Elife">
        <title>Chloroplast acquisition without the gene transfer in kleptoplastic sea slugs, Plakobranchus ocellatus.</title>
        <authorList>
            <person name="Maeda T."/>
            <person name="Takahashi S."/>
            <person name="Yoshida T."/>
            <person name="Shimamura S."/>
            <person name="Takaki Y."/>
            <person name="Nagai Y."/>
            <person name="Toyoda A."/>
            <person name="Suzuki Y."/>
            <person name="Arimoto A."/>
            <person name="Ishii H."/>
            <person name="Satoh N."/>
            <person name="Nishiyama T."/>
            <person name="Hasebe M."/>
            <person name="Maruyama T."/>
            <person name="Minagawa J."/>
            <person name="Obokata J."/>
            <person name="Shigenobu S."/>
        </authorList>
    </citation>
    <scope>NUCLEOTIDE SEQUENCE [LARGE SCALE GENOMIC DNA]</scope>
</reference>
<name>A0AAV3ZEH4_9GAST</name>
<dbReference type="Proteomes" id="UP000735302">
    <property type="component" value="Unassembled WGS sequence"/>
</dbReference>
<dbReference type="EMBL" id="BLXT01002362">
    <property type="protein sequence ID" value="GFN93554.1"/>
    <property type="molecule type" value="Genomic_DNA"/>
</dbReference>
<gene>
    <name evidence="1" type="ORF">PoB_002006000</name>
</gene>
<evidence type="ECO:0000313" key="1">
    <source>
        <dbReference type="EMBL" id="GFN93554.1"/>
    </source>
</evidence>
<proteinExistence type="predicted"/>
<comment type="caution">
    <text evidence="1">The sequence shown here is derived from an EMBL/GenBank/DDBJ whole genome shotgun (WGS) entry which is preliminary data.</text>
</comment>
<sequence>MARWTGERGRWRDEKMERWGHWKTERWEEKGDGKRFRIPPNFVGEKWSLKTAEFRCLATERSELSASFEQNGFTLKVISQLCDIRIKATVRTSARLGLYIKGFQKPSDSAAAYK</sequence>
<evidence type="ECO:0000313" key="2">
    <source>
        <dbReference type="Proteomes" id="UP000735302"/>
    </source>
</evidence>
<dbReference type="AlphaFoldDB" id="A0AAV3ZEH4"/>
<organism evidence="1 2">
    <name type="scientific">Plakobranchus ocellatus</name>
    <dbReference type="NCBI Taxonomy" id="259542"/>
    <lineage>
        <taxon>Eukaryota</taxon>
        <taxon>Metazoa</taxon>
        <taxon>Spiralia</taxon>
        <taxon>Lophotrochozoa</taxon>
        <taxon>Mollusca</taxon>
        <taxon>Gastropoda</taxon>
        <taxon>Heterobranchia</taxon>
        <taxon>Euthyneura</taxon>
        <taxon>Panpulmonata</taxon>
        <taxon>Sacoglossa</taxon>
        <taxon>Placobranchoidea</taxon>
        <taxon>Plakobranchidae</taxon>
        <taxon>Plakobranchus</taxon>
    </lineage>
</organism>